<accession>A0A9D1MRL2</accession>
<dbReference type="InterPro" id="IPR048634">
    <property type="entry name" value="SecD_SecF_C"/>
</dbReference>
<keyword evidence="6 9" id="KW-1133">Transmembrane helix</keyword>
<feature type="transmembrane region" description="Helical" evidence="9">
    <location>
        <begin position="259"/>
        <end position="279"/>
    </location>
</feature>
<dbReference type="NCBIfam" id="TIGR00966">
    <property type="entry name" value="transloc_SecF"/>
    <property type="match status" value="1"/>
</dbReference>
<proteinExistence type="inferred from homology"/>
<dbReference type="GO" id="GO:0006605">
    <property type="term" value="P:protein targeting"/>
    <property type="evidence" value="ECO:0007669"/>
    <property type="project" value="UniProtKB-UniRule"/>
</dbReference>
<dbReference type="Pfam" id="PF07549">
    <property type="entry name" value="Sec_GG"/>
    <property type="match status" value="1"/>
</dbReference>
<organism evidence="11 12">
    <name type="scientific">Candidatus Avacidaminococcus intestinavium</name>
    <dbReference type="NCBI Taxonomy" id="2840684"/>
    <lineage>
        <taxon>Bacteria</taxon>
        <taxon>Bacillati</taxon>
        <taxon>Bacillota</taxon>
        <taxon>Negativicutes</taxon>
        <taxon>Acidaminococcales</taxon>
        <taxon>Acidaminococcaceae</taxon>
        <taxon>Acidaminococcaceae incertae sedis</taxon>
        <taxon>Candidatus Avacidaminococcus</taxon>
    </lineage>
</organism>
<dbReference type="InterPro" id="IPR005665">
    <property type="entry name" value="SecF_bac"/>
</dbReference>
<feature type="transmembrane region" description="Helical" evidence="9">
    <location>
        <begin position="127"/>
        <end position="148"/>
    </location>
</feature>
<evidence type="ECO:0000256" key="2">
    <source>
        <dbReference type="ARBA" id="ARBA00022448"/>
    </source>
</evidence>
<dbReference type="GO" id="GO:0065002">
    <property type="term" value="P:intracellular protein transmembrane transport"/>
    <property type="evidence" value="ECO:0007669"/>
    <property type="project" value="UniProtKB-UniRule"/>
</dbReference>
<name>A0A9D1MRL2_9FIRM</name>
<feature type="transmembrane region" description="Helical" evidence="9">
    <location>
        <begin position="155"/>
        <end position="178"/>
    </location>
</feature>
<dbReference type="EMBL" id="DVNI01000129">
    <property type="protein sequence ID" value="HIU64874.1"/>
    <property type="molecule type" value="Genomic_DNA"/>
</dbReference>
<evidence type="ECO:0000256" key="9">
    <source>
        <dbReference type="HAMAP-Rule" id="MF_01464"/>
    </source>
</evidence>
<dbReference type="Gene3D" id="1.20.1640.10">
    <property type="entry name" value="Multidrug efflux transporter AcrB transmembrane domain"/>
    <property type="match status" value="1"/>
</dbReference>
<gene>
    <name evidence="9 11" type="primary">secF</name>
    <name evidence="11" type="ORF">IAB06_07575</name>
</gene>
<feature type="transmembrane region" description="Helical" evidence="9">
    <location>
        <begin position="12"/>
        <end position="32"/>
    </location>
</feature>
<dbReference type="Proteomes" id="UP000824099">
    <property type="component" value="Unassembled WGS sequence"/>
</dbReference>
<evidence type="ECO:0000256" key="1">
    <source>
        <dbReference type="ARBA" id="ARBA00004651"/>
    </source>
</evidence>
<dbReference type="GO" id="GO:0043952">
    <property type="term" value="P:protein transport by the Sec complex"/>
    <property type="evidence" value="ECO:0007669"/>
    <property type="project" value="UniProtKB-UniRule"/>
</dbReference>
<evidence type="ECO:0000256" key="6">
    <source>
        <dbReference type="ARBA" id="ARBA00022989"/>
    </source>
</evidence>
<keyword evidence="4 9" id="KW-0812">Transmembrane</keyword>
<keyword evidence="8 9" id="KW-0472">Membrane</keyword>
<dbReference type="InterPro" id="IPR022645">
    <property type="entry name" value="SecD/SecF_bac"/>
</dbReference>
<feature type="transmembrane region" description="Helical" evidence="9">
    <location>
        <begin position="184"/>
        <end position="203"/>
    </location>
</feature>
<keyword evidence="2 9" id="KW-0813">Transport</keyword>
<comment type="subcellular location">
    <subcellularLocation>
        <location evidence="1 9">Cell membrane</location>
        <topology evidence="1 9">Multi-pass membrane protein</topology>
    </subcellularLocation>
</comment>
<dbReference type="PANTHER" id="PTHR30081">
    <property type="entry name" value="PROTEIN-EXPORT MEMBRANE PROTEIN SEC"/>
    <property type="match status" value="1"/>
</dbReference>
<dbReference type="GO" id="GO:0005886">
    <property type="term" value="C:plasma membrane"/>
    <property type="evidence" value="ECO:0007669"/>
    <property type="project" value="UniProtKB-SubCell"/>
</dbReference>
<dbReference type="InterPro" id="IPR022813">
    <property type="entry name" value="SecD/SecF_arch_bac"/>
</dbReference>
<dbReference type="InterPro" id="IPR055344">
    <property type="entry name" value="SecD_SecF_C_bact"/>
</dbReference>
<dbReference type="Pfam" id="PF02355">
    <property type="entry name" value="SecD_SecF_C"/>
    <property type="match status" value="1"/>
</dbReference>
<evidence type="ECO:0000259" key="10">
    <source>
        <dbReference type="Pfam" id="PF02355"/>
    </source>
</evidence>
<evidence type="ECO:0000256" key="7">
    <source>
        <dbReference type="ARBA" id="ARBA00023010"/>
    </source>
</evidence>
<dbReference type="SUPFAM" id="SSF82866">
    <property type="entry name" value="Multidrug efflux transporter AcrB transmembrane domain"/>
    <property type="match status" value="1"/>
</dbReference>
<comment type="similarity">
    <text evidence="9">Belongs to the SecD/SecF family. SecF subfamily.</text>
</comment>
<evidence type="ECO:0000256" key="3">
    <source>
        <dbReference type="ARBA" id="ARBA00022475"/>
    </source>
</evidence>
<dbReference type="NCBIfam" id="TIGR00916">
    <property type="entry name" value="2A0604s01"/>
    <property type="match status" value="1"/>
</dbReference>
<keyword evidence="5 9" id="KW-0653">Protein transport</keyword>
<dbReference type="GO" id="GO:0015450">
    <property type="term" value="F:protein-transporting ATPase activity"/>
    <property type="evidence" value="ECO:0007669"/>
    <property type="project" value="InterPro"/>
</dbReference>
<dbReference type="AlphaFoldDB" id="A0A9D1MRL2"/>
<evidence type="ECO:0000256" key="5">
    <source>
        <dbReference type="ARBA" id="ARBA00022927"/>
    </source>
</evidence>
<sequence length="289" mass="32240">MKHSITKNFKAYVLVTLVLLLIGIGSMIAQGFNLGIDFEGGNIIDVSFEHPITVAEVRTVMEKHDLSNSIIQLDITDDASSSKGVIIRTGIIDDTTRQSILNDLQNTIGNYDVNRIEQVGATVGSELVRQAVIAIAISWLLMIIYITVRFELRFAIAAILALMIDVLMVISWFAFFHLEIDSSFVAALLTVIGFSVNGTIVLYDRIRENLKSHRPNESLTELVDNSIMQCLTRTLYTNFMVLFTVASIMIFGGETIRNFAFAMFVGFSSGLYTSIFLAGPMWKILKEKY</sequence>
<feature type="transmembrane region" description="Helical" evidence="9">
    <location>
        <begin position="235"/>
        <end position="253"/>
    </location>
</feature>
<dbReference type="PANTHER" id="PTHR30081:SF8">
    <property type="entry name" value="PROTEIN TRANSLOCASE SUBUNIT SECF"/>
    <property type="match status" value="1"/>
</dbReference>
<comment type="caution">
    <text evidence="11">The sequence shown here is derived from an EMBL/GenBank/DDBJ whole genome shotgun (WGS) entry which is preliminary data.</text>
</comment>
<dbReference type="InterPro" id="IPR022646">
    <property type="entry name" value="SecD/SecF_CS"/>
</dbReference>
<evidence type="ECO:0000256" key="8">
    <source>
        <dbReference type="ARBA" id="ARBA00023136"/>
    </source>
</evidence>
<comment type="function">
    <text evidence="9">Part of the Sec protein translocase complex. Interacts with the SecYEG preprotein conducting channel. SecDF uses the proton motive force (PMF) to complete protein translocation after the ATP-dependent function of SecA.</text>
</comment>
<feature type="domain" description="Protein export membrane protein SecD/SecF C-terminal" evidence="10">
    <location>
        <begin position="104"/>
        <end position="287"/>
    </location>
</feature>
<reference evidence="11" key="2">
    <citation type="journal article" date="2021" name="PeerJ">
        <title>Extensive microbial diversity within the chicken gut microbiome revealed by metagenomics and culture.</title>
        <authorList>
            <person name="Gilroy R."/>
            <person name="Ravi A."/>
            <person name="Getino M."/>
            <person name="Pursley I."/>
            <person name="Horton D.L."/>
            <person name="Alikhan N.F."/>
            <person name="Baker D."/>
            <person name="Gharbi K."/>
            <person name="Hall N."/>
            <person name="Watson M."/>
            <person name="Adriaenssens E.M."/>
            <person name="Foster-Nyarko E."/>
            <person name="Jarju S."/>
            <person name="Secka A."/>
            <person name="Antonio M."/>
            <person name="Oren A."/>
            <person name="Chaudhuri R.R."/>
            <person name="La Ragione R."/>
            <person name="Hildebrand F."/>
            <person name="Pallen M.J."/>
        </authorList>
    </citation>
    <scope>NUCLEOTIDE SEQUENCE</scope>
    <source>
        <strain evidence="11">CHK160-1198</strain>
    </source>
</reference>
<comment type="subunit">
    <text evidence="9">Forms a complex with SecD. Part of the essential Sec protein translocation apparatus which comprises SecA, SecYEG and auxiliary proteins SecDF. Other proteins may also be involved.</text>
</comment>
<dbReference type="HAMAP" id="MF_01464_B">
    <property type="entry name" value="SecF_B"/>
    <property type="match status" value="1"/>
</dbReference>
<protein>
    <recommendedName>
        <fullName evidence="9">Protein-export membrane protein SecF</fullName>
    </recommendedName>
</protein>
<evidence type="ECO:0000313" key="11">
    <source>
        <dbReference type="EMBL" id="HIU64874.1"/>
    </source>
</evidence>
<evidence type="ECO:0000256" key="4">
    <source>
        <dbReference type="ARBA" id="ARBA00022692"/>
    </source>
</evidence>
<dbReference type="PRINTS" id="PR01755">
    <property type="entry name" value="SECFTRNLCASE"/>
</dbReference>
<reference evidence="11" key="1">
    <citation type="submission" date="2020-10" db="EMBL/GenBank/DDBJ databases">
        <authorList>
            <person name="Gilroy R."/>
        </authorList>
    </citation>
    <scope>NUCLEOTIDE SEQUENCE</scope>
    <source>
        <strain evidence="11">CHK160-1198</strain>
    </source>
</reference>
<keyword evidence="7 9" id="KW-0811">Translocation</keyword>
<evidence type="ECO:0000313" key="12">
    <source>
        <dbReference type="Proteomes" id="UP000824099"/>
    </source>
</evidence>
<keyword evidence="3 9" id="KW-1003">Cell membrane</keyword>